<keyword evidence="2" id="KW-1185">Reference proteome</keyword>
<keyword evidence="1" id="KW-0456">Lyase</keyword>
<name>A0ACC1L343_9FUNG</name>
<dbReference type="EC" id="4.6.1.1" evidence="1"/>
<gene>
    <name evidence="1" type="primary">CYR1_1</name>
    <name evidence="1" type="ORF">H4R21_003169</name>
</gene>
<dbReference type="Proteomes" id="UP001140087">
    <property type="component" value="Unassembled WGS sequence"/>
</dbReference>
<comment type="caution">
    <text evidence="1">The sequence shown here is derived from an EMBL/GenBank/DDBJ whole genome shotgun (WGS) entry which is preliminary data.</text>
</comment>
<protein>
    <submittedName>
        <fullName evidence="1">Cysteinyl-tRNA synthetase</fullName>
        <ecNumber evidence="1">4.6.1.1</ecNumber>
    </submittedName>
</protein>
<accession>A0ACC1L343</accession>
<sequence>MPRDQARLSRNDYSYLLKERSPPGHSSLRGQPASVPAPQHERPQTGQPPLLRDRVVHNSARAHDAVSTSAFSLHAPGSRQSHASIPAESYAAARSLTGSSSGTQVLRRADSGAPPRPAHERANSSANSIVSLSATSRWFRRGRNRSSSKQKEPAAGNYQLDMNFSDIGNFVDLAKVRRPSMASSHGTGDLSLNASNATGDSSKDDGGSGVYLAPPDGSLGGSPASRGRRRSQATSTTSPLLKEAVVGDARSIASSMRHGVQRMSSASSALNRAATPSQKSDTHAWPGDYRESSVKSRRPTTFSTDGDSEYEYVAPAANDHGSVQSAPMFESRPHMVHFTDPWASDRKRQQSLRAALAGELADGSDEDSVQRGASTDGLRGAADGAAGSIRGDAFERSGSSAAPEAEYPLRKSEPWAPPESWAVLPTGHDSGDEAAGAGAGAGAGAPKELVSDGECASSDSEIEDDNKMYSMRIYKEDSTFGTFHCRLSTTTADFMQMAAKKFFISDITRYCLYMQKANGLDRTLNVGERPANILKNYLEQMGYRPEDNITLQGREDNSYLCKFSLFKAAIPRVSPNMEVEVSSFQHIDLRARKLQAVPVFLYAHANKIATLNMSKNPGLNFPADFVQLCGNMRELRLSTCQFSRFPASIQHFVQLTFLDLSGNDIKHMHSAPLDRLGRLRTLMLRNNRLVDLPSSLAQLRSLRVLNVSNNNLAAFPHVVTCIDSLEELDISLNRIPAIPDAIAQLVNLIKLNVLGNALSGSLPDGLGQLAKLEELDVRQNRLQDFGVLSRLAGLKLISTEANMATRAHMNLACAVSVSLRANKLTQCHLANPAHTLVSLDLARNQLTELPADMFLDLPNLEQLVLDSNHIVGIPASIGNLRNLTTLSCANNILSLVPFELARLEKLVTLDLHSNNLKLLPPEIWLMPRLAVLNLSSNLLEQFPHPSMLESLRRQQGGSSSVRAVAAAAAAAVAAAQRTGSKAIIPSRVAQTRQMSMAGARQPSQPAQPSSDPNGESPEQRGDAAPTGERARIKSSDSGRVAALPPPAPMKRYSVSDPPPLSLSLRELRMGDNNLDDEVFTLMAFLPELRVLNLSYNELYDLQPSAMVHMRKVTELYLSGTQISTIPEEEPNANFWRSLRLLNINGNKLQTL</sequence>
<dbReference type="EMBL" id="JANBUN010000944">
    <property type="protein sequence ID" value="KAJ2800461.1"/>
    <property type="molecule type" value="Genomic_DNA"/>
</dbReference>
<organism evidence="1 2">
    <name type="scientific">Coemansia helicoidea</name>
    <dbReference type="NCBI Taxonomy" id="1286919"/>
    <lineage>
        <taxon>Eukaryota</taxon>
        <taxon>Fungi</taxon>
        <taxon>Fungi incertae sedis</taxon>
        <taxon>Zoopagomycota</taxon>
        <taxon>Kickxellomycotina</taxon>
        <taxon>Kickxellomycetes</taxon>
        <taxon>Kickxellales</taxon>
        <taxon>Kickxellaceae</taxon>
        <taxon>Coemansia</taxon>
    </lineage>
</organism>
<evidence type="ECO:0000313" key="1">
    <source>
        <dbReference type="EMBL" id="KAJ2800461.1"/>
    </source>
</evidence>
<feature type="non-terminal residue" evidence="1">
    <location>
        <position position="1151"/>
    </location>
</feature>
<proteinExistence type="predicted"/>
<reference evidence="1" key="1">
    <citation type="submission" date="2022-07" db="EMBL/GenBank/DDBJ databases">
        <title>Phylogenomic reconstructions and comparative analyses of Kickxellomycotina fungi.</title>
        <authorList>
            <person name="Reynolds N.K."/>
            <person name="Stajich J.E."/>
            <person name="Barry K."/>
            <person name="Grigoriev I.V."/>
            <person name="Crous P."/>
            <person name="Smith M.E."/>
        </authorList>
    </citation>
    <scope>NUCLEOTIDE SEQUENCE</scope>
    <source>
        <strain evidence="1">BCRC 34780</strain>
    </source>
</reference>
<evidence type="ECO:0000313" key="2">
    <source>
        <dbReference type="Proteomes" id="UP001140087"/>
    </source>
</evidence>